<dbReference type="Gene3D" id="3.10.20.370">
    <property type="match status" value="1"/>
</dbReference>
<feature type="region of interest" description="Disordered" evidence="8">
    <location>
        <begin position="638"/>
        <end position="688"/>
    </location>
</feature>
<name>A0A1I8C2S9_MELHA</name>
<proteinExistence type="predicted"/>
<dbReference type="SUPFAM" id="SSF56672">
    <property type="entry name" value="DNA/RNA polymerases"/>
    <property type="match status" value="1"/>
</dbReference>
<dbReference type="Gene3D" id="3.30.420.10">
    <property type="entry name" value="Ribonuclease H-like superfamily/Ribonuclease H"/>
    <property type="match status" value="1"/>
</dbReference>
<dbReference type="PANTHER" id="PTHR37984">
    <property type="entry name" value="PROTEIN CBG26694"/>
    <property type="match status" value="1"/>
</dbReference>
<dbReference type="InterPro" id="IPR041588">
    <property type="entry name" value="Integrase_H2C2"/>
</dbReference>
<evidence type="ECO:0000313" key="10">
    <source>
        <dbReference type="Proteomes" id="UP000095281"/>
    </source>
</evidence>
<dbReference type="EC" id="2.7.7.49" evidence="1"/>
<sequence>MGRGTAKAFDKIKDILTSEPVLTFPDYSKPFHVFTDASLVGQGGALMQKNENNLFQAIAYCSRTLTTPERKWPPVQIELGAIIYALRQFKPFIYMTEVELHTDHKPLAYLLEKAQAHPNLARWLIELQNYNIKIVHVSGKENLLADALSRAIKTTDTKEVENLEELEDIAEFPVCLALRSKSQLIIDESISSFTLRKEDGQNFTIDIRHEQKEDPAASAFIKFLNTGEVPEEIPPNEVDKFVVSAENLQIISNILCHKLPNMNPRIFVPVSLRALIFESFHSSHLGGGHMSMKKTLKKCRKYFWHRMHADILTWTRNCITCQLRHSPNPPYRAEMQMAPSNTLFAKVGIDLAGPFPMTQSGNKYIMNIIYWFTKYVISVPVPDAKALTLAKAFLTNCYLRFGGCIELITDNATAFTSEFFKNFCSMLYINKSYAIPHWSQGNAVTERSFRTFHNILAKYINKEQPDFDEFIDIASFCYNTSIHASTGETPFFLMFGRDPIFCIDQILDPRVHDPIALTDLTEFKQLLVVSLRKAWEAADQANREAQLKSKAQYDKLTRNPTITVGDRVLLRNYCGKIGTSKKFHMPWKGVFRVVKIDGIYVTIISCNAPSSIPKVVHINQLKKCFEDLPPLVTAPEMTQEEEDAIKESQVPDTTPTINENVPENTAEINEGKRYNLRKNPKPRRLSID</sequence>
<organism evidence="10 11">
    <name type="scientific">Meloidogyne hapla</name>
    <name type="common">Root-knot nematode worm</name>
    <dbReference type="NCBI Taxonomy" id="6305"/>
    <lineage>
        <taxon>Eukaryota</taxon>
        <taxon>Metazoa</taxon>
        <taxon>Ecdysozoa</taxon>
        <taxon>Nematoda</taxon>
        <taxon>Chromadorea</taxon>
        <taxon>Rhabditida</taxon>
        <taxon>Tylenchina</taxon>
        <taxon>Tylenchomorpha</taxon>
        <taxon>Tylenchoidea</taxon>
        <taxon>Meloidogynidae</taxon>
        <taxon>Meloidogyninae</taxon>
        <taxon>Meloidogyne</taxon>
    </lineage>
</organism>
<evidence type="ECO:0000256" key="5">
    <source>
        <dbReference type="ARBA" id="ARBA00022759"/>
    </source>
</evidence>
<dbReference type="InterPro" id="IPR041373">
    <property type="entry name" value="RT_RNaseH"/>
</dbReference>
<dbReference type="GO" id="GO:0016787">
    <property type="term" value="F:hydrolase activity"/>
    <property type="evidence" value="ECO:0007669"/>
    <property type="project" value="UniProtKB-KW"/>
</dbReference>
<feature type="domain" description="Integrase catalytic" evidence="9">
    <location>
        <begin position="335"/>
        <end position="498"/>
    </location>
</feature>
<dbReference type="GO" id="GO:0015074">
    <property type="term" value="P:DNA integration"/>
    <property type="evidence" value="ECO:0007669"/>
    <property type="project" value="InterPro"/>
</dbReference>
<feature type="compositionally biased region" description="Polar residues" evidence="8">
    <location>
        <begin position="650"/>
        <end position="667"/>
    </location>
</feature>
<accession>A0A1I8C2S9</accession>
<evidence type="ECO:0000259" key="9">
    <source>
        <dbReference type="PROSITE" id="PS50994"/>
    </source>
</evidence>
<dbReference type="GO" id="GO:0042575">
    <property type="term" value="C:DNA polymerase complex"/>
    <property type="evidence" value="ECO:0007669"/>
    <property type="project" value="UniProtKB-ARBA"/>
</dbReference>
<feature type="compositionally biased region" description="Basic residues" evidence="8">
    <location>
        <begin position="674"/>
        <end position="688"/>
    </location>
</feature>
<evidence type="ECO:0000313" key="11">
    <source>
        <dbReference type="WBParaSite" id="MhA1_Contig93.frz3.gene4"/>
    </source>
</evidence>
<dbReference type="GO" id="GO:0003964">
    <property type="term" value="F:RNA-directed DNA polymerase activity"/>
    <property type="evidence" value="ECO:0007669"/>
    <property type="project" value="UniProtKB-KW"/>
</dbReference>
<keyword evidence="10" id="KW-1185">Reference proteome</keyword>
<dbReference type="SUPFAM" id="SSF53098">
    <property type="entry name" value="Ribonuclease H-like"/>
    <property type="match status" value="1"/>
</dbReference>
<evidence type="ECO:0000256" key="3">
    <source>
        <dbReference type="ARBA" id="ARBA00022695"/>
    </source>
</evidence>
<dbReference type="CDD" id="cd09274">
    <property type="entry name" value="RNase_HI_RT_Ty3"/>
    <property type="match status" value="1"/>
</dbReference>
<dbReference type="GO" id="GO:0004519">
    <property type="term" value="F:endonuclease activity"/>
    <property type="evidence" value="ECO:0007669"/>
    <property type="project" value="UniProtKB-KW"/>
</dbReference>
<evidence type="ECO:0000256" key="4">
    <source>
        <dbReference type="ARBA" id="ARBA00022722"/>
    </source>
</evidence>
<keyword evidence="4" id="KW-0540">Nuclease</keyword>
<dbReference type="Pfam" id="PF17917">
    <property type="entry name" value="RT_RNaseH"/>
    <property type="match status" value="1"/>
</dbReference>
<dbReference type="InterPro" id="IPR043502">
    <property type="entry name" value="DNA/RNA_pol_sf"/>
</dbReference>
<keyword evidence="6" id="KW-0378">Hydrolase</keyword>
<evidence type="ECO:0000256" key="8">
    <source>
        <dbReference type="SAM" id="MobiDB-lite"/>
    </source>
</evidence>
<dbReference type="Pfam" id="PF17921">
    <property type="entry name" value="Integrase_H2C2"/>
    <property type="match status" value="1"/>
</dbReference>
<evidence type="ECO:0000256" key="2">
    <source>
        <dbReference type="ARBA" id="ARBA00022679"/>
    </source>
</evidence>
<dbReference type="OMA" id="AWENESE"/>
<dbReference type="InterPro" id="IPR012337">
    <property type="entry name" value="RNaseH-like_sf"/>
</dbReference>
<dbReference type="InterPro" id="IPR001584">
    <property type="entry name" value="Integrase_cat-core"/>
</dbReference>
<dbReference type="Proteomes" id="UP000095281">
    <property type="component" value="Unplaced"/>
</dbReference>
<evidence type="ECO:0000256" key="6">
    <source>
        <dbReference type="ARBA" id="ARBA00022801"/>
    </source>
</evidence>
<protein>
    <recommendedName>
        <fullName evidence="1">RNA-directed DNA polymerase</fullName>
        <ecNumber evidence="1">2.7.7.49</ecNumber>
    </recommendedName>
</protein>
<keyword evidence="3" id="KW-0548">Nucleotidyltransferase</keyword>
<keyword evidence="2" id="KW-0808">Transferase</keyword>
<keyword evidence="7" id="KW-0695">RNA-directed DNA polymerase</keyword>
<dbReference type="InterPro" id="IPR036397">
    <property type="entry name" value="RNaseH_sf"/>
</dbReference>
<dbReference type="PROSITE" id="PS50994">
    <property type="entry name" value="INTEGRASE"/>
    <property type="match status" value="1"/>
</dbReference>
<dbReference type="GO" id="GO:0003676">
    <property type="term" value="F:nucleic acid binding"/>
    <property type="evidence" value="ECO:0007669"/>
    <property type="project" value="InterPro"/>
</dbReference>
<reference evidence="11" key="1">
    <citation type="submission" date="2016-11" db="UniProtKB">
        <authorList>
            <consortium name="WormBaseParasite"/>
        </authorList>
    </citation>
    <scope>IDENTIFICATION</scope>
</reference>
<dbReference type="Gene3D" id="1.10.340.70">
    <property type="match status" value="1"/>
</dbReference>
<evidence type="ECO:0000256" key="1">
    <source>
        <dbReference type="ARBA" id="ARBA00012493"/>
    </source>
</evidence>
<dbReference type="AlphaFoldDB" id="A0A1I8C2S9"/>
<dbReference type="InterPro" id="IPR050951">
    <property type="entry name" value="Retrovirus_Pol_polyprotein"/>
</dbReference>
<keyword evidence="5" id="KW-0255">Endonuclease</keyword>
<dbReference type="PANTHER" id="PTHR37984:SF5">
    <property type="entry name" value="PROTEIN NYNRIN-LIKE"/>
    <property type="match status" value="1"/>
</dbReference>
<dbReference type="WBParaSite" id="MhA1_Contig93.frz3.gene4">
    <property type="protein sequence ID" value="MhA1_Contig93.frz3.gene4"/>
    <property type="gene ID" value="MhA1_Contig93.frz3.gene4"/>
</dbReference>
<evidence type="ECO:0000256" key="7">
    <source>
        <dbReference type="ARBA" id="ARBA00022918"/>
    </source>
</evidence>